<reference evidence="1" key="1">
    <citation type="journal article" date="2014" name="Front. Microbiol.">
        <title>High frequency of phylogenetically diverse reductive dehalogenase-homologous genes in deep subseafloor sedimentary metagenomes.</title>
        <authorList>
            <person name="Kawai M."/>
            <person name="Futagami T."/>
            <person name="Toyoda A."/>
            <person name="Takaki Y."/>
            <person name="Nishi S."/>
            <person name="Hori S."/>
            <person name="Arai W."/>
            <person name="Tsubouchi T."/>
            <person name="Morono Y."/>
            <person name="Uchiyama I."/>
            <person name="Ito T."/>
            <person name="Fujiyama A."/>
            <person name="Inagaki F."/>
            <person name="Takami H."/>
        </authorList>
    </citation>
    <scope>NUCLEOTIDE SEQUENCE</scope>
    <source>
        <strain evidence="1">Expedition CK06-06</strain>
    </source>
</reference>
<dbReference type="EMBL" id="BART01001987">
    <property type="protein sequence ID" value="GAG74294.1"/>
    <property type="molecule type" value="Genomic_DNA"/>
</dbReference>
<sequence>MNNVGGVATKEYIIGNIFQRPRDIIYFLTSAKNFAISRGHEIIEEEDLQSAHVDYSNWIFKSVLVENGITIMQMEGFMYNLMGESAIMTLDRIKELAKEANIIVDSAEDLEIFIDDLVSLTIFGREIKDSEFEYEYEFDSDIKLKALAKKVKNSRYKIHNALMPYLEIIN</sequence>
<organism evidence="1">
    <name type="scientific">marine sediment metagenome</name>
    <dbReference type="NCBI Taxonomy" id="412755"/>
    <lineage>
        <taxon>unclassified sequences</taxon>
        <taxon>metagenomes</taxon>
        <taxon>ecological metagenomes</taxon>
    </lineage>
</organism>
<protein>
    <submittedName>
        <fullName evidence="1">Uncharacterized protein</fullName>
    </submittedName>
</protein>
<comment type="caution">
    <text evidence="1">The sequence shown here is derived from an EMBL/GenBank/DDBJ whole genome shotgun (WGS) entry which is preliminary data.</text>
</comment>
<dbReference type="AlphaFoldDB" id="X0ZXM4"/>
<dbReference type="NCBIfam" id="NF047389">
    <property type="entry name" value="ATPase_Sll1717"/>
    <property type="match status" value="1"/>
</dbReference>
<accession>X0ZXM4</accession>
<dbReference type="InterPro" id="IPR059206">
    <property type="entry name" value="Sll1717-like"/>
</dbReference>
<evidence type="ECO:0000313" key="1">
    <source>
        <dbReference type="EMBL" id="GAG74294.1"/>
    </source>
</evidence>
<name>X0ZXM4_9ZZZZ</name>
<gene>
    <name evidence="1" type="ORF">S01H4_06445</name>
</gene>
<proteinExistence type="predicted"/>